<feature type="domain" description="C2" evidence="6">
    <location>
        <begin position="353"/>
        <end position="473"/>
    </location>
</feature>
<name>A0A7E6EW85_9MOLL</name>
<dbReference type="GO" id="GO:0016020">
    <property type="term" value="C:membrane"/>
    <property type="evidence" value="ECO:0007669"/>
    <property type="project" value="TreeGrafter"/>
</dbReference>
<keyword evidence="4" id="KW-0344">Guanine-nucleotide releasing factor</keyword>
<gene>
    <name evidence="10" type="primary">LOC115213163</name>
</gene>
<dbReference type="Gene3D" id="1.20.900.10">
    <property type="entry name" value="Dbl homology (DH) domain"/>
    <property type="match status" value="1"/>
</dbReference>
<keyword evidence="3" id="KW-0343">GTPase activation</keyword>
<evidence type="ECO:0000256" key="5">
    <source>
        <dbReference type="SAM" id="Phobius"/>
    </source>
</evidence>
<dbReference type="PROSITE" id="PS50238">
    <property type="entry name" value="RHOGAP"/>
    <property type="match status" value="1"/>
</dbReference>
<keyword evidence="5" id="KW-1133">Transmembrane helix</keyword>
<evidence type="ECO:0000259" key="8">
    <source>
        <dbReference type="PROSITE" id="PS50238"/>
    </source>
</evidence>
<sequence length="727" mass="84207">MKNLDKCKRFFENFNWPTDPLMSFADTETVFFNSHEIISAAANFVSNLEDVLADDWVLGTVSDIYEKFLKAHLYLFNSYAENRPRAQTILENKGGISIFNGIIKEELQEVKTLFTDLLDAPLEMRSRLYYSLKILYSFTMENHPDYGSLKELLVVLSNIPGISRTSNGNNVFPLPIKSGYVVQQMKKIRKLRYLFLFPNYLIITSLKFGCSTLQYKVRNIIHLGTNTTNSTVDVWIGDMKEKSLQQTRKILNHAKDQLKTTFMCPRESRGQLFKWRINRLLKKVFKYEYFISLLLPHLRLIVTDVDNKKEYYFIFTSYFQQELWRQKLNENNYPDIEIEEFLTCIRQYSQVSQMPDLKFSVDDIHYYSGTLDVLVHQVLSLEEDADSYITLQADSFGGYFNKIHKTDVVQYSNRPVYNESFEIALCCSENMKVSLYTRPTTSADADFTLTLAGVLNFDNTSICNAYQFLLVPMYPSVKRTAAALSVRYNSDLTENKRRMSLLQWEALDYIMSMRGTVFGKSLEDISEREKRDVPLIIESCVQFIEERGLEVENIYLTNGNKEHVDELTGVFDLCSFTGALSIKDKKYSVHDVTNLLVNFLLSLAHPLLDNSKFYVSSDDVKTSERQAKVIQMLLRTLPEPNRSVFEFLMAHIVKVCQNRSKNKVSLSSICKVFGYVFLGIPLTGNSQELARRDVDTFLFVLEFVLSKNLNVHLKSSYHSLQSRTSFY</sequence>
<dbReference type="InterPro" id="IPR035899">
    <property type="entry name" value="DBL_dom_sf"/>
</dbReference>
<keyword evidence="5" id="KW-0472">Membrane</keyword>
<dbReference type="Proteomes" id="UP000515154">
    <property type="component" value="Linkage group LG6"/>
</dbReference>
<dbReference type="SUPFAM" id="SSF48065">
    <property type="entry name" value="DBL homology domain (DH-domain)"/>
    <property type="match status" value="1"/>
</dbReference>
<dbReference type="Gene3D" id="2.60.40.150">
    <property type="entry name" value="C2 domain"/>
    <property type="match status" value="1"/>
</dbReference>
<feature type="domain" description="Rho-GAP" evidence="8">
    <location>
        <begin position="520"/>
        <end position="712"/>
    </location>
</feature>
<dbReference type="SUPFAM" id="SSF49562">
    <property type="entry name" value="C2 domain (Calcium/lipid-binding domain, CaLB)"/>
    <property type="match status" value="1"/>
</dbReference>
<dbReference type="PROSITE" id="PS50010">
    <property type="entry name" value="DH_2"/>
    <property type="match status" value="1"/>
</dbReference>
<feature type="domain" description="DH" evidence="7">
    <location>
        <begin position="1"/>
        <end position="159"/>
    </location>
</feature>
<dbReference type="GO" id="GO:0043197">
    <property type="term" value="C:dendritic spine"/>
    <property type="evidence" value="ECO:0007669"/>
    <property type="project" value="UniProtKB-SubCell"/>
</dbReference>
<dbReference type="KEGG" id="osn:115213163"/>
<dbReference type="AlphaFoldDB" id="A0A7E6EW85"/>
<dbReference type="GO" id="GO:0005085">
    <property type="term" value="F:guanyl-nucleotide exchange factor activity"/>
    <property type="evidence" value="ECO:0007669"/>
    <property type="project" value="UniProtKB-KW"/>
</dbReference>
<dbReference type="PROSITE" id="PS50004">
    <property type="entry name" value="C2"/>
    <property type="match status" value="1"/>
</dbReference>
<reference evidence="10" key="1">
    <citation type="submission" date="2025-08" db="UniProtKB">
        <authorList>
            <consortium name="RefSeq"/>
        </authorList>
    </citation>
    <scope>IDENTIFICATION</scope>
</reference>
<dbReference type="InterPro" id="IPR011993">
    <property type="entry name" value="PH-like_dom_sf"/>
</dbReference>
<keyword evidence="5" id="KW-0812">Transmembrane</keyword>
<dbReference type="Gene3D" id="1.10.555.10">
    <property type="entry name" value="Rho GTPase activation protein"/>
    <property type="match status" value="1"/>
</dbReference>
<dbReference type="InterPro" id="IPR035892">
    <property type="entry name" value="C2_domain_sf"/>
</dbReference>
<dbReference type="GO" id="GO:0005096">
    <property type="term" value="F:GTPase activator activity"/>
    <property type="evidence" value="ECO:0007669"/>
    <property type="project" value="UniProtKB-KW"/>
</dbReference>
<evidence type="ECO:0000256" key="3">
    <source>
        <dbReference type="ARBA" id="ARBA00022468"/>
    </source>
</evidence>
<evidence type="ECO:0000259" key="6">
    <source>
        <dbReference type="PROSITE" id="PS50004"/>
    </source>
</evidence>
<dbReference type="Gene3D" id="2.30.29.30">
    <property type="entry name" value="Pleckstrin-homology domain (PH domain)/Phosphotyrosine-binding domain (PTB)"/>
    <property type="match status" value="1"/>
</dbReference>
<comment type="subcellular location">
    <subcellularLocation>
        <location evidence="1">Cell projection</location>
        <location evidence="1">Axon</location>
    </subcellularLocation>
    <subcellularLocation>
        <location evidence="2">Cell projection</location>
        <location evidence="2">Dendritic spine</location>
    </subcellularLocation>
</comment>
<organism evidence="9 10">
    <name type="scientific">Octopus sinensis</name>
    <name type="common">East Asian common octopus</name>
    <dbReference type="NCBI Taxonomy" id="2607531"/>
    <lineage>
        <taxon>Eukaryota</taxon>
        <taxon>Metazoa</taxon>
        <taxon>Spiralia</taxon>
        <taxon>Lophotrochozoa</taxon>
        <taxon>Mollusca</taxon>
        <taxon>Cephalopoda</taxon>
        <taxon>Coleoidea</taxon>
        <taxon>Octopodiformes</taxon>
        <taxon>Octopoda</taxon>
        <taxon>Incirrata</taxon>
        <taxon>Octopodidae</taxon>
        <taxon>Octopus</taxon>
    </lineage>
</organism>
<dbReference type="InterPro" id="IPR037769">
    <property type="entry name" value="Abr/Bcr"/>
</dbReference>
<dbReference type="SMART" id="SM00324">
    <property type="entry name" value="RhoGAP"/>
    <property type="match status" value="1"/>
</dbReference>
<dbReference type="PANTHER" id="PTHR23182">
    <property type="entry name" value="BREAKPOINT CLUSTER REGION PROTEIN BCR"/>
    <property type="match status" value="1"/>
</dbReference>
<dbReference type="PANTHER" id="PTHR23182:SF1">
    <property type="entry name" value="RHO GTPASE ACTIVATING PROTEIN AT 1A, ISOFORM E"/>
    <property type="match status" value="1"/>
</dbReference>
<dbReference type="CDD" id="cd00159">
    <property type="entry name" value="RhoGAP"/>
    <property type="match status" value="1"/>
</dbReference>
<protein>
    <submittedName>
        <fullName evidence="10">Active breakpoint cluster region-related protein-like isoform X1</fullName>
    </submittedName>
</protein>
<dbReference type="SUPFAM" id="SSF50729">
    <property type="entry name" value="PH domain-like"/>
    <property type="match status" value="1"/>
</dbReference>
<dbReference type="Pfam" id="PF00620">
    <property type="entry name" value="RhoGAP"/>
    <property type="match status" value="1"/>
</dbReference>
<feature type="transmembrane region" description="Helical" evidence="5">
    <location>
        <begin position="193"/>
        <end position="215"/>
    </location>
</feature>
<accession>A0A7E6EW85</accession>
<dbReference type="InterPro" id="IPR000008">
    <property type="entry name" value="C2_dom"/>
</dbReference>
<dbReference type="InterPro" id="IPR000219">
    <property type="entry name" value="DH_dom"/>
</dbReference>
<evidence type="ECO:0000313" key="10">
    <source>
        <dbReference type="RefSeq" id="XP_036359603.1"/>
    </source>
</evidence>
<dbReference type="Pfam" id="PF00621">
    <property type="entry name" value="RhoGEF"/>
    <property type="match status" value="1"/>
</dbReference>
<dbReference type="InterPro" id="IPR008936">
    <property type="entry name" value="Rho_GTPase_activation_prot"/>
</dbReference>
<dbReference type="SUPFAM" id="SSF48350">
    <property type="entry name" value="GTPase activation domain, GAP"/>
    <property type="match status" value="1"/>
</dbReference>
<keyword evidence="9" id="KW-1185">Reference proteome</keyword>
<dbReference type="RefSeq" id="XP_036359603.1">
    <property type="nucleotide sequence ID" value="XM_036503710.1"/>
</dbReference>
<evidence type="ECO:0000256" key="1">
    <source>
        <dbReference type="ARBA" id="ARBA00004489"/>
    </source>
</evidence>
<proteinExistence type="predicted"/>
<dbReference type="GO" id="GO:0007165">
    <property type="term" value="P:signal transduction"/>
    <property type="evidence" value="ECO:0007669"/>
    <property type="project" value="InterPro"/>
</dbReference>
<evidence type="ECO:0000256" key="4">
    <source>
        <dbReference type="ARBA" id="ARBA00022658"/>
    </source>
</evidence>
<dbReference type="GO" id="GO:0030424">
    <property type="term" value="C:axon"/>
    <property type="evidence" value="ECO:0007669"/>
    <property type="project" value="UniProtKB-SubCell"/>
</dbReference>
<evidence type="ECO:0000256" key="2">
    <source>
        <dbReference type="ARBA" id="ARBA00004552"/>
    </source>
</evidence>
<evidence type="ECO:0000259" key="7">
    <source>
        <dbReference type="PROSITE" id="PS50010"/>
    </source>
</evidence>
<dbReference type="InterPro" id="IPR000198">
    <property type="entry name" value="RhoGAP_dom"/>
</dbReference>
<evidence type="ECO:0000313" key="9">
    <source>
        <dbReference type="Proteomes" id="UP000515154"/>
    </source>
</evidence>